<evidence type="ECO:0000313" key="7">
    <source>
        <dbReference type="EMBL" id="KAJ0390859.1"/>
    </source>
</evidence>
<organism evidence="7 8">
    <name type="scientific">Pythium insidiosum</name>
    <name type="common">Pythiosis disease agent</name>
    <dbReference type="NCBI Taxonomy" id="114742"/>
    <lineage>
        <taxon>Eukaryota</taxon>
        <taxon>Sar</taxon>
        <taxon>Stramenopiles</taxon>
        <taxon>Oomycota</taxon>
        <taxon>Peronosporomycetes</taxon>
        <taxon>Pythiales</taxon>
        <taxon>Pythiaceae</taxon>
        <taxon>Pythium</taxon>
    </lineage>
</organism>
<proteinExistence type="predicted"/>
<dbReference type="InterPro" id="IPR026082">
    <property type="entry name" value="ABCA"/>
</dbReference>
<feature type="transmembrane region" description="Helical" evidence="5">
    <location>
        <begin position="358"/>
        <end position="383"/>
    </location>
</feature>
<keyword evidence="4 5" id="KW-0472">Membrane</keyword>
<evidence type="ECO:0000256" key="2">
    <source>
        <dbReference type="ARBA" id="ARBA00022692"/>
    </source>
</evidence>
<feature type="transmembrane region" description="Helical" evidence="5">
    <location>
        <begin position="449"/>
        <end position="474"/>
    </location>
</feature>
<dbReference type="Pfam" id="PF12698">
    <property type="entry name" value="ABC2_membrane_3"/>
    <property type="match status" value="1"/>
</dbReference>
<dbReference type="GO" id="GO:0005319">
    <property type="term" value="F:lipid transporter activity"/>
    <property type="evidence" value="ECO:0007669"/>
    <property type="project" value="TreeGrafter"/>
</dbReference>
<dbReference type="AlphaFoldDB" id="A0AAD5Q1D5"/>
<evidence type="ECO:0000256" key="1">
    <source>
        <dbReference type="ARBA" id="ARBA00004141"/>
    </source>
</evidence>
<feature type="transmembrane region" description="Helical" evidence="5">
    <location>
        <begin position="518"/>
        <end position="537"/>
    </location>
</feature>
<dbReference type="PANTHER" id="PTHR19229:SF267">
    <property type="entry name" value="ABC TRANSPORTER A FAMILY MEMBER 1"/>
    <property type="match status" value="1"/>
</dbReference>
<evidence type="ECO:0000256" key="3">
    <source>
        <dbReference type="ARBA" id="ARBA00022989"/>
    </source>
</evidence>
<protein>
    <recommendedName>
        <fullName evidence="6">ABC-2 type transporter transmembrane domain-containing protein</fullName>
    </recommendedName>
</protein>
<sequence length="602" mass="65829">MAEGELRCCGSSLFLKNRYGAGYNLTLVKDDKACNDSDVINFISTYVPNAQVLSNVGSEIAFQLPLDSSREFATMFSDLDSRLSGLGLLSYGVSVTTLEEVFIKVAEAGDEDDQHTLNKNAPTSGLFFAHLQALFLKRLRVAKRDRKMLLFSTFLPVLLLLAGLMLLKSSNLTKSDPKLPLTADAYASKDKSPTPFFCQADEDKWCSAIMSGNTFTGALPEQITSDVIKSPSYDSDTPNVFGVTYTSPKINASGATGFGLRLGEEVYKRGYGKNGKAVESQYGAYLMYGESSRNLVGYNVFLNTSSTHGAPIFKALMDQAIYRFFAANTSGSSAPVELKVSSHPLPLTASTKALFGSFLSFSACLFIVIAFTFFPASIIVFLVKEKQSEHNAKHQQLVSGVSLGAFWLSNYLWDLLMYIVPFAAAVILIKAFDISSLTGNGCVTCTDSTFVSVIVLFFCFGLAICPFTYCLSYLFREHASSQTYTIMINFVIGVVLMVVSFILDVIESTKDVNAVLIFIWRLSPLFNLGNGLLSLTLNEIRSILRSDKEKKSPFSTDLMGYELIFLLLSAVIFSAAAVGIDFALTFPKVKNLMQAHPTMSSS</sequence>
<feature type="transmembrane region" description="Helical" evidence="5">
    <location>
        <begin position="558"/>
        <end position="584"/>
    </location>
</feature>
<dbReference type="GO" id="GO:0140359">
    <property type="term" value="F:ABC-type transporter activity"/>
    <property type="evidence" value="ECO:0007669"/>
    <property type="project" value="InterPro"/>
</dbReference>
<evidence type="ECO:0000313" key="8">
    <source>
        <dbReference type="Proteomes" id="UP001209570"/>
    </source>
</evidence>
<name>A0AAD5Q1D5_PYTIN</name>
<accession>A0AAD5Q1D5</accession>
<comment type="caution">
    <text evidence="7">The sequence shown here is derived from an EMBL/GenBank/DDBJ whole genome shotgun (WGS) entry which is preliminary data.</text>
</comment>
<gene>
    <name evidence="7" type="ORF">P43SY_010894</name>
</gene>
<dbReference type="EMBL" id="JAKCXM010001548">
    <property type="protein sequence ID" value="KAJ0390859.1"/>
    <property type="molecule type" value="Genomic_DNA"/>
</dbReference>
<comment type="subcellular location">
    <subcellularLocation>
        <location evidence="1">Membrane</location>
        <topology evidence="1">Multi-pass membrane protein</topology>
    </subcellularLocation>
</comment>
<feature type="transmembrane region" description="Helical" evidence="5">
    <location>
        <begin position="486"/>
        <end position="506"/>
    </location>
</feature>
<dbReference type="PANTHER" id="PTHR19229">
    <property type="entry name" value="ATP-BINDING CASSETTE TRANSPORTER SUBFAMILY A ABCA"/>
    <property type="match status" value="1"/>
</dbReference>
<dbReference type="InterPro" id="IPR013525">
    <property type="entry name" value="ABC2_TM"/>
</dbReference>
<dbReference type="Proteomes" id="UP001209570">
    <property type="component" value="Unassembled WGS sequence"/>
</dbReference>
<feature type="domain" description="ABC-2 type transporter transmembrane" evidence="6">
    <location>
        <begin position="148"/>
        <end position="577"/>
    </location>
</feature>
<reference evidence="7" key="1">
    <citation type="submission" date="2021-12" db="EMBL/GenBank/DDBJ databases">
        <title>Prjna785345.</title>
        <authorList>
            <person name="Rujirawat T."/>
            <person name="Krajaejun T."/>
        </authorList>
    </citation>
    <scope>NUCLEOTIDE SEQUENCE</scope>
    <source>
        <strain evidence="7">Pi057C3</strain>
    </source>
</reference>
<dbReference type="GO" id="GO:0016020">
    <property type="term" value="C:membrane"/>
    <property type="evidence" value="ECO:0007669"/>
    <property type="project" value="UniProtKB-SubCell"/>
</dbReference>
<evidence type="ECO:0000256" key="4">
    <source>
        <dbReference type="ARBA" id="ARBA00023136"/>
    </source>
</evidence>
<feature type="transmembrane region" description="Helical" evidence="5">
    <location>
        <begin position="404"/>
        <end position="429"/>
    </location>
</feature>
<keyword evidence="3 5" id="KW-1133">Transmembrane helix</keyword>
<keyword evidence="8" id="KW-1185">Reference proteome</keyword>
<evidence type="ECO:0000256" key="5">
    <source>
        <dbReference type="SAM" id="Phobius"/>
    </source>
</evidence>
<feature type="transmembrane region" description="Helical" evidence="5">
    <location>
        <begin position="148"/>
        <end position="167"/>
    </location>
</feature>
<keyword evidence="2 5" id="KW-0812">Transmembrane</keyword>
<evidence type="ECO:0000259" key="6">
    <source>
        <dbReference type="Pfam" id="PF12698"/>
    </source>
</evidence>